<dbReference type="SMART" id="SM00487">
    <property type="entry name" value="DEXDc"/>
    <property type="match status" value="1"/>
</dbReference>
<sequence length="428" mass="48470">MKAVLSNRIYLDVTPEVQEELDKELTYVVPPKNPKDLVPQVIKNMAVIREGIVTIPIGRTDLIPHGHEIIDRRVLKPETFPKFKYDLRKSQQEVHDTVEDNCIINAWVSWGKTFTGLSIAGKLGQKTLVVVHTIPLRNQWAKEVEKVFGFKPGIIGSGQFDTDSPIVIGNTQTLYRNIDKIRKEFGTVILDEMHHVSSPTFSRVLDTNYCRYKIGLSGTIERKDGKHVIFRDYFSPNVLKPPKENFMAPVVNILHSEIRFLDGSRIPWANRVTNLASNEEYRHTISMLAAAYAQKGHKVLVVSDRVAFLKRCAELTGDKAICVTGEVPHEEREELIDELRVGNKNVLYGTQAIFSEGISINVLSCLILGTPINNDPLLTQLIGRIIRKEKNKPTPVIIDIHLKGDTARRQASSRIGYYMKQGYQIKEL</sequence>
<reference evidence="2" key="1">
    <citation type="submission" date="2018-05" db="EMBL/GenBank/DDBJ databases">
        <authorList>
            <person name="Lanie J.A."/>
            <person name="Ng W.-L."/>
            <person name="Kazmierczak K.M."/>
            <person name="Andrzejewski T.M."/>
            <person name="Davidsen T.M."/>
            <person name="Wayne K.J."/>
            <person name="Tettelin H."/>
            <person name="Glass J.I."/>
            <person name="Rusch D."/>
            <person name="Podicherti R."/>
            <person name="Tsui H.-C.T."/>
            <person name="Winkler M.E."/>
        </authorList>
    </citation>
    <scope>NUCLEOTIDE SEQUENCE</scope>
</reference>
<dbReference type="Pfam" id="PF04851">
    <property type="entry name" value="ResIII"/>
    <property type="match status" value="1"/>
</dbReference>
<dbReference type="PANTHER" id="PTHR47396">
    <property type="entry name" value="TYPE I RESTRICTION ENZYME ECOKI R PROTEIN"/>
    <property type="match status" value="1"/>
</dbReference>
<dbReference type="Gene3D" id="3.40.50.300">
    <property type="entry name" value="P-loop containing nucleotide triphosphate hydrolases"/>
    <property type="match status" value="2"/>
</dbReference>
<dbReference type="PANTHER" id="PTHR47396:SF1">
    <property type="entry name" value="ATP-DEPENDENT HELICASE IRC3-RELATED"/>
    <property type="match status" value="1"/>
</dbReference>
<feature type="domain" description="Helicase ATP-binding" evidence="1">
    <location>
        <begin position="101"/>
        <end position="238"/>
    </location>
</feature>
<gene>
    <name evidence="2" type="ORF">METZ01_LOCUS76050</name>
</gene>
<dbReference type="SUPFAM" id="SSF52540">
    <property type="entry name" value="P-loop containing nucleoside triphosphate hydrolases"/>
    <property type="match status" value="1"/>
</dbReference>
<dbReference type="SMART" id="SM00490">
    <property type="entry name" value="HELICc"/>
    <property type="match status" value="1"/>
</dbReference>
<dbReference type="GO" id="GO:0005524">
    <property type="term" value="F:ATP binding"/>
    <property type="evidence" value="ECO:0007669"/>
    <property type="project" value="InterPro"/>
</dbReference>
<protein>
    <recommendedName>
        <fullName evidence="1">Helicase ATP-binding domain-containing protein</fullName>
    </recommendedName>
</protein>
<evidence type="ECO:0000259" key="1">
    <source>
        <dbReference type="PROSITE" id="PS51192"/>
    </source>
</evidence>
<dbReference type="GO" id="GO:0005829">
    <property type="term" value="C:cytosol"/>
    <property type="evidence" value="ECO:0007669"/>
    <property type="project" value="TreeGrafter"/>
</dbReference>
<dbReference type="GO" id="GO:0016787">
    <property type="term" value="F:hydrolase activity"/>
    <property type="evidence" value="ECO:0007669"/>
    <property type="project" value="InterPro"/>
</dbReference>
<name>A0A381U4Q5_9ZZZZ</name>
<dbReference type="Pfam" id="PF00271">
    <property type="entry name" value="Helicase_C"/>
    <property type="match status" value="1"/>
</dbReference>
<proteinExistence type="predicted"/>
<dbReference type="InterPro" id="IPR014001">
    <property type="entry name" value="Helicase_ATP-bd"/>
</dbReference>
<dbReference type="AlphaFoldDB" id="A0A381U4Q5"/>
<dbReference type="GO" id="GO:0003677">
    <property type="term" value="F:DNA binding"/>
    <property type="evidence" value="ECO:0007669"/>
    <property type="project" value="InterPro"/>
</dbReference>
<evidence type="ECO:0000313" key="2">
    <source>
        <dbReference type="EMBL" id="SVA23196.1"/>
    </source>
</evidence>
<dbReference type="EMBL" id="UINC01005729">
    <property type="protein sequence ID" value="SVA23196.1"/>
    <property type="molecule type" value="Genomic_DNA"/>
</dbReference>
<dbReference type="InterPro" id="IPR006935">
    <property type="entry name" value="Helicase/UvrB_N"/>
</dbReference>
<dbReference type="InterPro" id="IPR027417">
    <property type="entry name" value="P-loop_NTPase"/>
</dbReference>
<dbReference type="InterPro" id="IPR001650">
    <property type="entry name" value="Helicase_C-like"/>
</dbReference>
<dbReference type="InterPro" id="IPR050742">
    <property type="entry name" value="Helicase_Restrict-Modif_Enz"/>
</dbReference>
<dbReference type="PROSITE" id="PS51192">
    <property type="entry name" value="HELICASE_ATP_BIND_1"/>
    <property type="match status" value="1"/>
</dbReference>
<organism evidence="2">
    <name type="scientific">marine metagenome</name>
    <dbReference type="NCBI Taxonomy" id="408172"/>
    <lineage>
        <taxon>unclassified sequences</taxon>
        <taxon>metagenomes</taxon>
        <taxon>ecological metagenomes</taxon>
    </lineage>
</organism>
<accession>A0A381U4Q5</accession>